<dbReference type="EMBL" id="LR797824">
    <property type="protein sequence ID" value="CAB4241523.1"/>
    <property type="molecule type" value="Genomic_DNA"/>
</dbReference>
<dbReference type="SUPFAM" id="SSF56091">
    <property type="entry name" value="DNA ligase/mRNA capping enzyme, catalytic domain"/>
    <property type="match status" value="1"/>
</dbReference>
<gene>
    <name evidence="2" type="ORF">UFOVP71_61</name>
</gene>
<proteinExistence type="predicted"/>
<dbReference type="InterPro" id="IPR012646">
    <property type="entry name" value="RNA_ligase_DRB0094"/>
</dbReference>
<evidence type="ECO:0000313" key="2">
    <source>
        <dbReference type="EMBL" id="CAB4241523.1"/>
    </source>
</evidence>
<accession>A0A6J5T9R1</accession>
<feature type="domain" description="RNA ligase" evidence="1">
    <location>
        <begin position="163"/>
        <end position="328"/>
    </location>
</feature>
<dbReference type="Gene3D" id="3.30.470.30">
    <property type="entry name" value="DNA ligase/mRNA capping enzyme"/>
    <property type="match status" value="1"/>
</dbReference>
<dbReference type="Pfam" id="PF21189">
    <property type="entry name" value="PHA02142"/>
    <property type="match status" value="1"/>
</dbReference>
<dbReference type="NCBIfam" id="TIGR02306">
    <property type="entry name" value="RNA_lig_DRB0094"/>
    <property type="match status" value="1"/>
</dbReference>
<protein>
    <submittedName>
        <fullName evidence="2">RNA_lig_DRB0094, RNA ligase</fullName>
    </submittedName>
</protein>
<sequence>MRKMATVRKIDLLRPIEGADAIECACIGGWTVVVKKGEYTAGDLAVYCEIDSFIPAAIAPFLTKPGQYPKVFEGVEGERLRTVKLRGQLSQGLLLPYAICGKICTEGEDVSELIGITKYEAPIPAQLAGEVRGMFPTWIPKTDQERIQNLSVEFKQWLDEKLTWEVTEKLDGSSMTVYVNGEDFGVCSRNLNLKDVEGNTLWRVAHRDQIITAITESKRNLAVQGEIIGEGIQGNPYKIKGQSFYVFDIYDIDAAQYLKPNERQAFCELYELMHVPVVAYSAELYDTLGITTIEQTLKFSEGKSNLNPQTEREGLVFKCHTLDQSFKAISNKFLLKSKD</sequence>
<reference evidence="2" key="1">
    <citation type="submission" date="2020-05" db="EMBL/GenBank/DDBJ databases">
        <authorList>
            <person name="Chiriac C."/>
            <person name="Salcher M."/>
            <person name="Ghai R."/>
            <person name="Kavagutti S V."/>
        </authorList>
    </citation>
    <scope>NUCLEOTIDE SEQUENCE</scope>
</reference>
<evidence type="ECO:0000259" key="1">
    <source>
        <dbReference type="Pfam" id="PF09414"/>
    </source>
</evidence>
<name>A0A6J5T9R1_9CAUD</name>
<keyword evidence="2" id="KW-0436">Ligase</keyword>
<organism evidence="2">
    <name type="scientific">uncultured Caudovirales phage</name>
    <dbReference type="NCBI Taxonomy" id="2100421"/>
    <lineage>
        <taxon>Viruses</taxon>
        <taxon>Duplodnaviria</taxon>
        <taxon>Heunggongvirae</taxon>
        <taxon>Uroviricota</taxon>
        <taxon>Caudoviricetes</taxon>
        <taxon>Peduoviridae</taxon>
        <taxon>Maltschvirus</taxon>
        <taxon>Maltschvirus maltsch</taxon>
    </lineage>
</organism>
<dbReference type="Pfam" id="PF09414">
    <property type="entry name" value="RNA_ligase"/>
    <property type="match status" value="1"/>
</dbReference>
<dbReference type="InterPro" id="IPR021122">
    <property type="entry name" value="RNA_ligase_dom_REL/Rnl2"/>
</dbReference>
<dbReference type="GO" id="GO:0016874">
    <property type="term" value="F:ligase activity"/>
    <property type="evidence" value="ECO:0007669"/>
    <property type="project" value="UniProtKB-KW"/>
</dbReference>